<feature type="signal peptide" evidence="2">
    <location>
        <begin position="1"/>
        <end position="17"/>
    </location>
</feature>
<organism evidence="3 4">
    <name type="scientific">Caenorhabditis angaria</name>
    <dbReference type="NCBI Taxonomy" id="860376"/>
    <lineage>
        <taxon>Eukaryota</taxon>
        <taxon>Metazoa</taxon>
        <taxon>Ecdysozoa</taxon>
        <taxon>Nematoda</taxon>
        <taxon>Chromadorea</taxon>
        <taxon>Rhabditida</taxon>
        <taxon>Rhabditina</taxon>
        <taxon>Rhabditomorpha</taxon>
        <taxon>Rhabditoidea</taxon>
        <taxon>Rhabditidae</taxon>
        <taxon>Peloderinae</taxon>
        <taxon>Caenorhabditis</taxon>
    </lineage>
</organism>
<evidence type="ECO:0008006" key="5">
    <source>
        <dbReference type="Google" id="ProtNLM"/>
    </source>
</evidence>
<accession>A0A9P1N0H4</accession>
<evidence type="ECO:0000313" key="3">
    <source>
        <dbReference type="EMBL" id="CAI5443156.1"/>
    </source>
</evidence>
<keyword evidence="2" id="KW-0732">Signal</keyword>
<dbReference type="Proteomes" id="UP001152747">
    <property type="component" value="Unassembled WGS sequence"/>
</dbReference>
<keyword evidence="1" id="KW-1133">Transmembrane helix</keyword>
<feature type="transmembrane region" description="Helical" evidence="1">
    <location>
        <begin position="41"/>
        <end position="59"/>
    </location>
</feature>
<keyword evidence="1" id="KW-0812">Transmembrane</keyword>
<evidence type="ECO:0000256" key="2">
    <source>
        <dbReference type="SAM" id="SignalP"/>
    </source>
</evidence>
<dbReference type="EMBL" id="CANHGI010000002">
    <property type="protein sequence ID" value="CAI5443156.1"/>
    <property type="molecule type" value="Genomic_DNA"/>
</dbReference>
<sequence length="105" mass="12282">MAILLLVLVIFVLVILAVPWSDVFFDERDIYAGQFLKSVFDFTVALSAILLPLTNIIILKKINHPGFLRKLRWLFPNQKISIQIHPKHAEKDTLQYFETLKMSWK</sequence>
<evidence type="ECO:0000313" key="4">
    <source>
        <dbReference type="Proteomes" id="UP001152747"/>
    </source>
</evidence>
<feature type="chain" id="PRO_5040261310" description="Serpentine receptor class gamma" evidence="2">
    <location>
        <begin position="18"/>
        <end position="105"/>
    </location>
</feature>
<proteinExistence type="predicted"/>
<name>A0A9P1N0H4_9PELO</name>
<comment type="caution">
    <text evidence="3">The sequence shown here is derived from an EMBL/GenBank/DDBJ whole genome shotgun (WGS) entry which is preliminary data.</text>
</comment>
<dbReference type="AlphaFoldDB" id="A0A9P1N0H4"/>
<keyword evidence="4" id="KW-1185">Reference proteome</keyword>
<protein>
    <recommendedName>
        <fullName evidence="5">Serpentine receptor class gamma</fullName>
    </recommendedName>
</protein>
<evidence type="ECO:0000256" key="1">
    <source>
        <dbReference type="SAM" id="Phobius"/>
    </source>
</evidence>
<reference evidence="3" key="1">
    <citation type="submission" date="2022-11" db="EMBL/GenBank/DDBJ databases">
        <authorList>
            <person name="Kikuchi T."/>
        </authorList>
    </citation>
    <scope>NUCLEOTIDE SEQUENCE</scope>
    <source>
        <strain evidence="3">PS1010</strain>
    </source>
</reference>
<keyword evidence="1" id="KW-0472">Membrane</keyword>
<gene>
    <name evidence="3" type="ORF">CAMP_LOCUS5793</name>
</gene>